<dbReference type="RefSeq" id="WP_339598434.1">
    <property type="nucleotide sequence ID" value="NZ_JBBHLC010000007.1"/>
</dbReference>
<dbReference type="Proteomes" id="UP001380290">
    <property type="component" value="Unassembled WGS sequence"/>
</dbReference>
<evidence type="ECO:0000313" key="2">
    <source>
        <dbReference type="EMBL" id="MEJ5862519.1"/>
    </source>
</evidence>
<feature type="transmembrane region" description="Helical" evidence="1">
    <location>
        <begin position="43"/>
        <end position="65"/>
    </location>
</feature>
<dbReference type="EMBL" id="JBBHLC010000007">
    <property type="protein sequence ID" value="MEJ5862519.1"/>
    <property type="molecule type" value="Genomic_DNA"/>
</dbReference>
<name>A0ABU8QPD5_9PSED</name>
<keyword evidence="1" id="KW-0472">Membrane</keyword>
<accession>A0ABU8QPD5</accession>
<keyword evidence="3" id="KW-1185">Reference proteome</keyword>
<proteinExistence type="predicted"/>
<protein>
    <submittedName>
        <fullName evidence="2">Uncharacterized protein</fullName>
    </submittedName>
</protein>
<evidence type="ECO:0000313" key="3">
    <source>
        <dbReference type="Proteomes" id="UP001380290"/>
    </source>
</evidence>
<keyword evidence="1" id="KW-1133">Transmembrane helix</keyword>
<organism evidence="2 3">
    <name type="scientific">Pseudomonas farsensis</name>
    <dbReference type="NCBI Taxonomy" id="2745492"/>
    <lineage>
        <taxon>Bacteria</taxon>
        <taxon>Pseudomonadati</taxon>
        <taxon>Pseudomonadota</taxon>
        <taxon>Gammaproteobacteria</taxon>
        <taxon>Pseudomonadales</taxon>
        <taxon>Pseudomonadaceae</taxon>
        <taxon>Pseudomonas</taxon>
    </lineage>
</organism>
<evidence type="ECO:0000256" key="1">
    <source>
        <dbReference type="SAM" id="Phobius"/>
    </source>
</evidence>
<sequence>MQGSMEGISTNEIQLTSSDGVYQMPGFSERYAEHLQTSVEGAIYFRILSYVGLAIMAVGLVTMIFGPSTITYSTFNGPTFIQYVQMYPGPIATVGGLVQVCSNALYAKRSLPAEVFVRSLFRFIGPAGDDVTELANIGYLGGDDFNVSLH</sequence>
<keyword evidence="1" id="KW-0812">Transmembrane</keyword>
<comment type="caution">
    <text evidence="2">The sequence shown here is derived from an EMBL/GenBank/DDBJ whole genome shotgun (WGS) entry which is preliminary data.</text>
</comment>
<reference evidence="2 3" key="1">
    <citation type="submission" date="2024-02" db="EMBL/GenBank/DDBJ databases">
        <title>Identification of pathogenicity and growth-promoting function of Pseudomonas putida variant.</title>
        <authorList>
            <person name="Sun J."/>
        </authorList>
    </citation>
    <scope>NUCLEOTIDE SEQUENCE [LARGE SCALE GENOMIC DNA]</scope>
    <source>
        <strain evidence="2 3">A03</strain>
    </source>
</reference>
<gene>
    <name evidence="2" type="ORF">V7S98_04700</name>
</gene>